<dbReference type="GO" id="GO:0051301">
    <property type="term" value="P:cell division"/>
    <property type="evidence" value="ECO:0007669"/>
    <property type="project" value="UniProtKB-KW"/>
</dbReference>
<keyword evidence="4 10" id="KW-0547">Nucleotide-binding</keyword>
<keyword evidence="9 10" id="KW-0961">Cell wall biogenesis/degradation</keyword>
<evidence type="ECO:0000256" key="7">
    <source>
        <dbReference type="ARBA" id="ARBA00022984"/>
    </source>
</evidence>
<evidence type="ECO:0000256" key="2">
    <source>
        <dbReference type="ARBA" id="ARBA00022598"/>
    </source>
</evidence>
<evidence type="ECO:0000256" key="4">
    <source>
        <dbReference type="ARBA" id="ARBA00022741"/>
    </source>
</evidence>
<dbReference type="InterPro" id="IPR000713">
    <property type="entry name" value="Mur_ligase_N"/>
</dbReference>
<comment type="subcellular location">
    <subcellularLocation>
        <location evidence="10 11">Cytoplasm</location>
    </subcellularLocation>
</comment>
<sequence length="433" mass="48135">MIKRLYDFFQKSQVVTTDSRQCPSGSLFFALRGENFDGNRYAASALEKGCSLAVVDDVELSGKPGMFYVEDVLVALQQLANHHRRVLGLPIIGITGSNGKTTTKELVASVLSMKYKVYYTQGNLNNHIGVPLTLLSMNKHTQIGVVEMGANHPGEIAELCRIAEPDFGVITNVGKAHIEGFGSFEGVRQTKGELYDFIRATNGTLFVNADDDMLMKMSDHLTRVTYGVNDNAAEVQGRNMDVNPFLLFQFRSGVNANWHDVQSKMVGKYNISNFLVAAAIGQFFQVDDIEVAWALSSYVPENNRSQLINGVHNRVLMDAYNANPSSMQVALENFKDIRHPFKVAIIGAMKELGHISDEEHKKVVRYLLGGAFHLVCLVGEEFETVEIESNMAHRFAKVDDLVAWLKDHPLKDAFVLVKGSRGNKLEQALPYLQ</sequence>
<dbReference type="GO" id="GO:0047480">
    <property type="term" value="F:UDP-N-acetylmuramoyl-tripeptide-D-alanyl-D-alanine ligase activity"/>
    <property type="evidence" value="ECO:0007669"/>
    <property type="project" value="UniProtKB-UniRule"/>
</dbReference>
<dbReference type="Pfam" id="PF01225">
    <property type="entry name" value="Mur_ligase"/>
    <property type="match status" value="1"/>
</dbReference>
<dbReference type="SUPFAM" id="SSF53244">
    <property type="entry name" value="MurD-like peptide ligases, peptide-binding domain"/>
    <property type="match status" value="1"/>
</dbReference>
<evidence type="ECO:0000256" key="5">
    <source>
        <dbReference type="ARBA" id="ARBA00022840"/>
    </source>
</evidence>
<evidence type="ECO:0000256" key="1">
    <source>
        <dbReference type="ARBA" id="ARBA00022490"/>
    </source>
</evidence>
<keyword evidence="7 10" id="KW-0573">Peptidoglycan synthesis</keyword>
<feature type="domain" description="Mur ligase C-terminal" evidence="13">
    <location>
        <begin position="304"/>
        <end position="421"/>
    </location>
</feature>
<dbReference type="InterPro" id="IPR013221">
    <property type="entry name" value="Mur_ligase_cen"/>
</dbReference>
<evidence type="ECO:0000259" key="12">
    <source>
        <dbReference type="Pfam" id="PF01225"/>
    </source>
</evidence>
<evidence type="ECO:0000256" key="11">
    <source>
        <dbReference type="RuleBase" id="RU004136"/>
    </source>
</evidence>
<keyword evidence="16" id="KW-1185">Reference proteome</keyword>
<comment type="function">
    <text evidence="10 11">Involved in cell wall formation. Catalyzes the final step in the synthesis of UDP-N-acetylmuramoyl-pentapeptide, the precursor of murein.</text>
</comment>
<evidence type="ECO:0000256" key="8">
    <source>
        <dbReference type="ARBA" id="ARBA00023306"/>
    </source>
</evidence>
<dbReference type="Gene3D" id="3.40.1190.10">
    <property type="entry name" value="Mur-like, catalytic domain"/>
    <property type="match status" value="1"/>
</dbReference>
<dbReference type="GO" id="GO:0005737">
    <property type="term" value="C:cytoplasm"/>
    <property type="evidence" value="ECO:0007669"/>
    <property type="project" value="UniProtKB-SubCell"/>
</dbReference>
<dbReference type="InterPro" id="IPR035911">
    <property type="entry name" value="MurE/MurF_N"/>
</dbReference>
<comment type="caution">
    <text evidence="15">The sequence shown here is derived from an EMBL/GenBank/DDBJ whole genome shotgun (WGS) entry which is preliminary data.</text>
</comment>
<comment type="pathway">
    <text evidence="10 11">Cell wall biogenesis; peptidoglycan biosynthesis.</text>
</comment>
<dbReference type="AlphaFoldDB" id="A0A2W7NM98"/>
<keyword evidence="5 10" id="KW-0067">ATP-binding</keyword>
<evidence type="ECO:0000313" key="16">
    <source>
        <dbReference type="Proteomes" id="UP000249239"/>
    </source>
</evidence>
<dbReference type="NCBIfam" id="TIGR01143">
    <property type="entry name" value="murF"/>
    <property type="match status" value="1"/>
</dbReference>
<dbReference type="OrthoDB" id="9801978at2"/>
<keyword evidence="6 10" id="KW-0133">Cell shape</keyword>
<dbReference type="Pfam" id="PF02875">
    <property type="entry name" value="Mur_ligase_C"/>
    <property type="match status" value="1"/>
</dbReference>
<evidence type="ECO:0000256" key="6">
    <source>
        <dbReference type="ARBA" id="ARBA00022960"/>
    </source>
</evidence>
<keyword evidence="1 10" id="KW-0963">Cytoplasm</keyword>
<evidence type="ECO:0000256" key="3">
    <source>
        <dbReference type="ARBA" id="ARBA00022618"/>
    </source>
</evidence>
<dbReference type="Proteomes" id="UP000249239">
    <property type="component" value="Unassembled WGS sequence"/>
</dbReference>
<evidence type="ECO:0000256" key="9">
    <source>
        <dbReference type="ARBA" id="ARBA00023316"/>
    </source>
</evidence>
<name>A0A2W7NM98_9BACT</name>
<dbReference type="InterPro" id="IPR036615">
    <property type="entry name" value="Mur_ligase_C_dom_sf"/>
</dbReference>
<dbReference type="UniPathway" id="UPA00219"/>
<dbReference type="Gene3D" id="3.40.1390.10">
    <property type="entry name" value="MurE/MurF, N-terminal domain"/>
    <property type="match status" value="1"/>
</dbReference>
<dbReference type="Pfam" id="PF08245">
    <property type="entry name" value="Mur_ligase_M"/>
    <property type="match status" value="1"/>
</dbReference>
<dbReference type="Gene3D" id="3.90.190.20">
    <property type="entry name" value="Mur ligase, C-terminal domain"/>
    <property type="match status" value="1"/>
</dbReference>
<dbReference type="SUPFAM" id="SSF53623">
    <property type="entry name" value="MurD-like peptide ligases, catalytic domain"/>
    <property type="match status" value="1"/>
</dbReference>
<keyword evidence="2 10" id="KW-0436">Ligase</keyword>
<organism evidence="15 16">
    <name type="scientific">Breznakibacter xylanolyticus</name>
    <dbReference type="NCBI Taxonomy" id="990"/>
    <lineage>
        <taxon>Bacteria</taxon>
        <taxon>Pseudomonadati</taxon>
        <taxon>Bacteroidota</taxon>
        <taxon>Bacteroidia</taxon>
        <taxon>Marinilabiliales</taxon>
        <taxon>Marinilabiliaceae</taxon>
        <taxon>Breznakibacter</taxon>
    </lineage>
</organism>
<dbReference type="SUPFAM" id="SSF63418">
    <property type="entry name" value="MurE/MurF N-terminal domain"/>
    <property type="match status" value="1"/>
</dbReference>
<feature type="domain" description="Mur ligase N-terminal catalytic" evidence="12">
    <location>
        <begin position="14"/>
        <end position="59"/>
    </location>
</feature>
<keyword evidence="3 10" id="KW-0132">Cell division</keyword>
<dbReference type="GO" id="GO:0005524">
    <property type="term" value="F:ATP binding"/>
    <property type="evidence" value="ECO:0007669"/>
    <property type="project" value="UniProtKB-UniRule"/>
</dbReference>
<comment type="similarity">
    <text evidence="10">Belongs to the MurCDEF family. MurF subfamily.</text>
</comment>
<comment type="catalytic activity">
    <reaction evidence="10 11">
        <text>D-alanyl-D-alanine + UDP-N-acetyl-alpha-D-muramoyl-L-alanyl-gamma-D-glutamyl-meso-2,6-diaminopimelate + ATP = UDP-N-acetyl-alpha-D-muramoyl-L-alanyl-gamma-D-glutamyl-meso-2,6-diaminopimeloyl-D-alanyl-D-alanine + ADP + phosphate + H(+)</text>
        <dbReference type="Rhea" id="RHEA:28374"/>
        <dbReference type="ChEBI" id="CHEBI:15378"/>
        <dbReference type="ChEBI" id="CHEBI:30616"/>
        <dbReference type="ChEBI" id="CHEBI:43474"/>
        <dbReference type="ChEBI" id="CHEBI:57822"/>
        <dbReference type="ChEBI" id="CHEBI:61386"/>
        <dbReference type="ChEBI" id="CHEBI:83905"/>
        <dbReference type="ChEBI" id="CHEBI:456216"/>
        <dbReference type="EC" id="6.3.2.10"/>
    </reaction>
</comment>
<dbReference type="InterPro" id="IPR036565">
    <property type="entry name" value="Mur-like_cat_sf"/>
</dbReference>
<dbReference type="EMBL" id="QKZK01000001">
    <property type="protein sequence ID" value="PZX20683.1"/>
    <property type="molecule type" value="Genomic_DNA"/>
</dbReference>
<protein>
    <recommendedName>
        <fullName evidence="10 11">UDP-N-acetylmuramoyl-tripeptide--D-alanyl-D-alanine ligase</fullName>
        <ecNumber evidence="10 11">6.3.2.10</ecNumber>
    </recommendedName>
    <alternativeName>
        <fullName evidence="10">D-alanyl-D-alanine-adding enzyme</fullName>
    </alternativeName>
</protein>
<evidence type="ECO:0000259" key="14">
    <source>
        <dbReference type="Pfam" id="PF08245"/>
    </source>
</evidence>
<dbReference type="PANTHER" id="PTHR43024">
    <property type="entry name" value="UDP-N-ACETYLMURAMOYL-TRIPEPTIDE--D-ALANYL-D-ALANINE LIGASE"/>
    <property type="match status" value="1"/>
</dbReference>
<dbReference type="GO" id="GO:0071555">
    <property type="term" value="P:cell wall organization"/>
    <property type="evidence" value="ECO:0007669"/>
    <property type="project" value="UniProtKB-KW"/>
</dbReference>
<proteinExistence type="inferred from homology"/>
<evidence type="ECO:0000259" key="13">
    <source>
        <dbReference type="Pfam" id="PF02875"/>
    </source>
</evidence>
<feature type="domain" description="Mur ligase central" evidence="14">
    <location>
        <begin position="94"/>
        <end position="280"/>
    </location>
</feature>
<dbReference type="HAMAP" id="MF_02019">
    <property type="entry name" value="MurF"/>
    <property type="match status" value="1"/>
</dbReference>
<gene>
    <name evidence="10" type="primary">murF</name>
    <name evidence="15" type="ORF">LX69_00106</name>
</gene>
<dbReference type="InterPro" id="IPR004101">
    <property type="entry name" value="Mur_ligase_C"/>
</dbReference>
<dbReference type="GO" id="GO:0008360">
    <property type="term" value="P:regulation of cell shape"/>
    <property type="evidence" value="ECO:0007669"/>
    <property type="project" value="UniProtKB-KW"/>
</dbReference>
<dbReference type="EC" id="6.3.2.10" evidence="10 11"/>
<reference evidence="15 16" key="1">
    <citation type="submission" date="2018-06" db="EMBL/GenBank/DDBJ databases">
        <title>Genomic Encyclopedia of Archaeal and Bacterial Type Strains, Phase II (KMG-II): from individual species to whole genera.</title>
        <authorList>
            <person name="Goeker M."/>
        </authorList>
    </citation>
    <scope>NUCLEOTIDE SEQUENCE [LARGE SCALE GENOMIC DNA]</scope>
    <source>
        <strain evidence="15 16">DSM 6779</strain>
    </source>
</reference>
<dbReference type="GO" id="GO:0009252">
    <property type="term" value="P:peptidoglycan biosynthetic process"/>
    <property type="evidence" value="ECO:0007669"/>
    <property type="project" value="UniProtKB-UniRule"/>
</dbReference>
<dbReference type="PANTHER" id="PTHR43024:SF1">
    <property type="entry name" value="UDP-N-ACETYLMURAMOYL-TRIPEPTIDE--D-ALANYL-D-ALANINE LIGASE"/>
    <property type="match status" value="1"/>
</dbReference>
<evidence type="ECO:0000313" key="15">
    <source>
        <dbReference type="EMBL" id="PZX20683.1"/>
    </source>
</evidence>
<dbReference type="GO" id="GO:0008766">
    <property type="term" value="F:UDP-N-acetylmuramoylalanyl-D-glutamyl-2,6-diaminopimelate-D-alanyl-D-alanine ligase activity"/>
    <property type="evidence" value="ECO:0007669"/>
    <property type="project" value="RHEA"/>
</dbReference>
<dbReference type="InterPro" id="IPR051046">
    <property type="entry name" value="MurCDEF_CellWall_CoF430Synth"/>
</dbReference>
<accession>A0A2W7NM98</accession>
<feature type="binding site" evidence="10">
    <location>
        <begin position="96"/>
        <end position="102"/>
    </location>
    <ligand>
        <name>ATP</name>
        <dbReference type="ChEBI" id="CHEBI:30616"/>
    </ligand>
</feature>
<evidence type="ECO:0000256" key="10">
    <source>
        <dbReference type="HAMAP-Rule" id="MF_02019"/>
    </source>
</evidence>
<dbReference type="InterPro" id="IPR005863">
    <property type="entry name" value="UDP-N-AcMur_synth"/>
</dbReference>
<keyword evidence="8 10" id="KW-0131">Cell cycle</keyword>